<protein>
    <submittedName>
        <fullName evidence="1">Uncharacterized protein</fullName>
    </submittedName>
</protein>
<accession>A0AA40KJX0</accession>
<evidence type="ECO:0000313" key="1">
    <source>
        <dbReference type="EMBL" id="KAK1123043.1"/>
    </source>
</evidence>
<reference evidence="1" key="1">
    <citation type="submission" date="2021-10" db="EMBL/GenBank/DDBJ databases">
        <title>Melipona bicolor Genome sequencing and assembly.</title>
        <authorList>
            <person name="Araujo N.S."/>
            <person name="Arias M.C."/>
        </authorList>
    </citation>
    <scope>NUCLEOTIDE SEQUENCE</scope>
    <source>
        <strain evidence="1">USP_2M_L1-L4_2017</strain>
        <tissue evidence="1">Whole body</tissue>
    </source>
</reference>
<organism evidence="1 2">
    <name type="scientific">Melipona bicolor</name>
    <dbReference type="NCBI Taxonomy" id="60889"/>
    <lineage>
        <taxon>Eukaryota</taxon>
        <taxon>Metazoa</taxon>
        <taxon>Ecdysozoa</taxon>
        <taxon>Arthropoda</taxon>
        <taxon>Hexapoda</taxon>
        <taxon>Insecta</taxon>
        <taxon>Pterygota</taxon>
        <taxon>Neoptera</taxon>
        <taxon>Endopterygota</taxon>
        <taxon>Hymenoptera</taxon>
        <taxon>Apocrita</taxon>
        <taxon>Aculeata</taxon>
        <taxon>Apoidea</taxon>
        <taxon>Anthophila</taxon>
        <taxon>Apidae</taxon>
        <taxon>Melipona</taxon>
    </lineage>
</organism>
<evidence type="ECO:0000313" key="2">
    <source>
        <dbReference type="Proteomes" id="UP001177670"/>
    </source>
</evidence>
<dbReference type="AlphaFoldDB" id="A0AA40KJX0"/>
<keyword evidence="2" id="KW-1185">Reference proteome</keyword>
<dbReference type="EMBL" id="JAHYIQ010000021">
    <property type="protein sequence ID" value="KAK1123043.1"/>
    <property type="molecule type" value="Genomic_DNA"/>
</dbReference>
<sequence>MTSRTRVGREDQNIDSRVKPAHERVKNARSLLYLLIRRQVGHLPLSRLGFWRKDTSHLDGDRATETAPVDPYLSGFHVSELYDRFLIDAPTPALVS</sequence>
<proteinExistence type="predicted"/>
<comment type="caution">
    <text evidence="1">The sequence shown here is derived from an EMBL/GenBank/DDBJ whole genome shotgun (WGS) entry which is preliminary data.</text>
</comment>
<name>A0AA40KJX0_9HYME</name>
<gene>
    <name evidence="1" type="ORF">K0M31_008679</name>
</gene>
<dbReference type="Proteomes" id="UP001177670">
    <property type="component" value="Unassembled WGS sequence"/>
</dbReference>